<dbReference type="Proteomes" id="UP000184121">
    <property type="component" value="Unassembled WGS sequence"/>
</dbReference>
<dbReference type="RefSeq" id="WP_139256992.1">
    <property type="nucleotide sequence ID" value="NZ_FRBY01000002.1"/>
</dbReference>
<keyword evidence="1" id="KW-0560">Oxidoreductase</keyword>
<dbReference type="CDD" id="cd19078">
    <property type="entry name" value="AKR_AKR13C1_2"/>
    <property type="match status" value="1"/>
</dbReference>
<accession>A0A1M7CQW7</accession>
<dbReference type="InterPro" id="IPR023210">
    <property type="entry name" value="NADP_OxRdtase_dom"/>
</dbReference>
<name>A0A1M7CQW7_9FLAO</name>
<dbReference type="STRING" id="29534.SAMN05444366_1227"/>
<dbReference type="InterPro" id="IPR019546">
    <property type="entry name" value="TAT_signal_bac_arc"/>
</dbReference>
<dbReference type="InterPro" id="IPR006311">
    <property type="entry name" value="TAT_signal"/>
</dbReference>
<evidence type="ECO:0000256" key="1">
    <source>
        <dbReference type="ARBA" id="ARBA00023002"/>
    </source>
</evidence>
<dbReference type="GO" id="GO:0016491">
    <property type="term" value="F:oxidoreductase activity"/>
    <property type="evidence" value="ECO:0007669"/>
    <property type="project" value="UniProtKB-KW"/>
</dbReference>
<evidence type="ECO:0000259" key="2">
    <source>
        <dbReference type="Pfam" id="PF00248"/>
    </source>
</evidence>
<protein>
    <submittedName>
        <fullName evidence="3">Tat (Twin-arginine translocation) pathway signal sequence</fullName>
    </submittedName>
</protein>
<evidence type="ECO:0000313" key="3">
    <source>
        <dbReference type="EMBL" id="SHL69229.1"/>
    </source>
</evidence>
<reference evidence="4" key="1">
    <citation type="submission" date="2016-11" db="EMBL/GenBank/DDBJ databases">
        <authorList>
            <person name="Varghese N."/>
            <person name="Submissions S."/>
        </authorList>
    </citation>
    <scope>NUCLEOTIDE SEQUENCE [LARGE SCALE GENOMIC DNA]</scope>
    <source>
        <strain evidence="4">DSM 1811</strain>
    </source>
</reference>
<organism evidence="3 4">
    <name type="scientific">Flavobacterium saccharophilum</name>
    <dbReference type="NCBI Taxonomy" id="29534"/>
    <lineage>
        <taxon>Bacteria</taxon>
        <taxon>Pseudomonadati</taxon>
        <taxon>Bacteroidota</taxon>
        <taxon>Flavobacteriia</taxon>
        <taxon>Flavobacteriales</taxon>
        <taxon>Flavobacteriaceae</taxon>
        <taxon>Flavobacterium</taxon>
    </lineage>
</organism>
<dbReference type="Gene3D" id="3.20.20.100">
    <property type="entry name" value="NADP-dependent oxidoreductase domain"/>
    <property type="match status" value="1"/>
</dbReference>
<dbReference type="AlphaFoldDB" id="A0A1M7CQW7"/>
<gene>
    <name evidence="3" type="ORF">SAMN05444366_1227</name>
</gene>
<dbReference type="GO" id="GO:0005737">
    <property type="term" value="C:cytoplasm"/>
    <property type="evidence" value="ECO:0007669"/>
    <property type="project" value="TreeGrafter"/>
</dbReference>
<keyword evidence="4" id="KW-1185">Reference proteome</keyword>
<feature type="domain" description="NADP-dependent oxidoreductase" evidence="2">
    <location>
        <begin position="61"/>
        <end position="352"/>
    </location>
</feature>
<dbReference type="InterPro" id="IPR050791">
    <property type="entry name" value="Aldo-Keto_reductase"/>
</dbReference>
<dbReference type="SUPFAM" id="SSF51430">
    <property type="entry name" value="NAD(P)-linked oxidoreductase"/>
    <property type="match status" value="1"/>
</dbReference>
<dbReference type="EMBL" id="FRBY01000002">
    <property type="protein sequence ID" value="SHL69229.1"/>
    <property type="molecule type" value="Genomic_DNA"/>
</dbReference>
<dbReference type="Pfam" id="PF00248">
    <property type="entry name" value="Aldo_ket_red"/>
    <property type="match status" value="1"/>
</dbReference>
<sequence length="376" mass="42031">MKDEENSRRKFIQQTALAGAGLLFAPNLLSATNTSSYPKQINDNKNNNMKTRKLGTLEVSEIGLGCMNMVGNYNPPANHQQSIKTIRTAFENGVRFFDTAEVYGPYTDEKLVGEALAPFRNEVKIATKFGFAIDGTVGLDSRPERIKKVVEESLKRLRTDHIDLYYQHRVDPNVPIEEVAGTIKELIQQGKVLHFGLSEASAKTIQRAHAVQKVSAVQSEYSLWTRNVELNGVLKTCEDLGIGFVPWAPVGAGFLTGKYDTSTKFDKESDFRAGFPRFSKEFLPLNMPMIEWLKEYAKKKNATPAQVALAWLLAKSPNIVPIPGTRTEEHLLENLGASKIHLTKEDIQGIEICFTKFPVYGDRMGEAHMSSIDYTI</sequence>
<dbReference type="NCBIfam" id="TIGR01409">
    <property type="entry name" value="TAT_signal_seq"/>
    <property type="match status" value="1"/>
</dbReference>
<dbReference type="PANTHER" id="PTHR43625">
    <property type="entry name" value="AFLATOXIN B1 ALDEHYDE REDUCTASE"/>
    <property type="match status" value="1"/>
</dbReference>
<dbReference type="PROSITE" id="PS51318">
    <property type="entry name" value="TAT"/>
    <property type="match status" value="1"/>
</dbReference>
<proteinExistence type="predicted"/>
<dbReference type="PANTHER" id="PTHR43625:SF77">
    <property type="entry name" value="ALDO-KETO REDUCTASE"/>
    <property type="match status" value="1"/>
</dbReference>
<evidence type="ECO:0000313" key="4">
    <source>
        <dbReference type="Proteomes" id="UP000184121"/>
    </source>
</evidence>
<dbReference type="InterPro" id="IPR036812">
    <property type="entry name" value="NAD(P)_OxRdtase_dom_sf"/>
</dbReference>